<comment type="similarity">
    <text evidence="2">Belongs to the SCM family.</text>
</comment>
<dbReference type="GO" id="GO:0005634">
    <property type="term" value="C:nucleus"/>
    <property type="evidence" value="ECO:0007669"/>
    <property type="project" value="UniProtKB-SubCell"/>
</dbReference>
<dbReference type="Gene3D" id="1.10.150.50">
    <property type="entry name" value="Transcription Factor, Ets-1"/>
    <property type="match status" value="1"/>
</dbReference>
<sequence length="354" mass="39927">MDSTTDEVTVASLQVDVTGDSADESAIHEQSTILYDFTEENSQENVQVATFQIEDAIKALMEILGYCQVIHLAVRQLNNRCDMIDKRMLRIRRSRARVSWFRHKQRLIKRNNRKAPEEVQTEETELSGRCSTLCHSVSYSPTSPVRRPQDSGEENMTPSDTYGELPEDQEEPEQFYEEQEPYGGSPTPSPGSVTREIAYENMSGPHLFSPTIPNNSAFSEEISSIASETPLTEGEPDLTPIFYLSSQDGEPVTSSFQNPFGFTTSTPVESNAGDLTQTLTNDPSSWSVEDVIQYLNHEDPHMSDSISIILRRHEIDGRALLLLNNEMVMKHMGLKLGPSLKLCHYIEKLKEENF</sequence>
<dbReference type="RefSeq" id="XP_023575311.1">
    <property type="nucleotide sequence ID" value="XM_023719543.1"/>
</dbReference>
<evidence type="ECO:0000256" key="1">
    <source>
        <dbReference type="ARBA" id="ARBA00004123"/>
    </source>
</evidence>
<organism evidence="9 10">
    <name type="scientific">Octodon degus</name>
    <name type="common">Degu</name>
    <name type="synonym">Sciurus degus</name>
    <dbReference type="NCBI Taxonomy" id="10160"/>
    <lineage>
        <taxon>Eukaryota</taxon>
        <taxon>Metazoa</taxon>
        <taxon>Chordata</taxon>
        <taxon>Craniata</taxon>
        <taxon>Vertebrata</taxon>
        <taxon>Euteleostomi</taxon>
        <taxon>Mammalia</taxon>
        <taxon>Eutheria</taxon>
        <taxon>Euarchontoglires</taxon>
        <taxon>Glires</taxon>
        <taxon>Rodentia</taxon>
        <taxon>Hystricomorpha</taxon>
        <taxon>Octodontidae</taxon>
        <taxon>Octodon</taxon>
    </lineage>
</organism>
<evidence type="ECO:0000256" key="3">
    <source>
        <dbReference type="ARBA" id="ARBA00022491"/>
    </source>
</evidence>
<feature type="region of interest" description="Disordered" evidence="7">
    <location>
        <begin position="137"/>
        <end position="190"/>
    </location>
</feature>
<dbReference type="GO" id="GO:0042393">
    <property type="term" value="F:histone binding"/>
    <property type="evidence" value="ECO:0007669"/>
    <property type="project" value="TreeGrafter"/>
</dbReference>
<comment type="subcellular location">
    <subcellularLocation>
        <location evidence="1">Nucleus</location>
    </subcellularLocation>
</comment>
<dbReference type="InParanoid" id="A0A6P6ESQ4"/>
<dbReference type="InterPro" id="IPR047531">
    <property type="entry name" value="SAM_Scm-like"/>
</dbReference>
<dbReference type="Pfam" id="PF00536">
    <property type="entry name" value="SAM_1"/>
    <property type="match status" value="1"/>
</dbReference>
<evidence type="ECO:0000313" key="9">
    <source>
        <dbReference type="Proteomes" id="UP000515203"/>
    </source>
</evidence>
<evidence type="ECO:0000256" key="4">
    <source>
        <dbReference type="ARBA" id="ARBA00023015"/>
    </source>
</evidence>
<dbReference type="InterPro" id="IPR013761">
    <property type="entry name" value="SAM/pointed_sf"/>
</dbReference>
<dbReference type="GO" id="GO:0045892">
    <property type="term" value="P:negative regulation of DNA-templated transcription"/>
    <property type="evidence" value="ECO:0007669"/>
    <property type="project" value="TreeGrafter"/>
</dbReference>
<gene>
    <name evidence="10" type="primary">Scml1</name>
</gene>
<keyword evidence="4" id="KW-0805">Transcription regulation</keyword>
<feature type="domain" description="SAM" evidence="8">
    <location>
        <begin position="283"/>
        <end position="352"/>
    </location>
</feature>
<dbReference type="CTD" id="6322"/>
<dbReference type="SMART" id="SM00454">
    <property type="entry name" value="SAM"/>
    <property type="match status" value="1"/>
</dbReference>
<keyword evidence="5" id="KW-0804">Transcription</keyword>
<evidence type="ECO:0000256" key="5">
    <source>
        <dbReference type="ARBA" id="ARBA00023163"/>
    </source>
</evidence>
<dbReference type="OrthoDB" id="5912862at2759"/>
<dbReference type="Proteomes" id="UP000515203">
    <property type="component" value="Unplaced"/>
</dbReference>
<evidence type="ECO:0000256" key="7">
    <source>
        <dbReference type="SAM" id="MobiDB-lite"/>
    </source>
</evidence>
<accession>A0A6P6ESQ4</accession>
<evidence type="ECO:0000256" key="2">
    <source>
        <dbReference type="ARBA" id="ARBA00008469"/>
    </source>
</evidence>
<evidence type="ECO:0000256" key="6">
    <source>
        <dbReference type="ARBA" id="ARBA00023242"/>
    </source>
</evidence>
<reference evidence="10" key="1">
    <citation type="submission" date="2025-08" db="UniProtKB">
        <authorList>
            <consortium name="RefSeq"/>
        </authorList>
    </citation>
    <scope>IDENTIFICATION</scope>
</reference>
<feature type="compositionally biased region" description="Acidic residues" evidence="7">
    <location>
        <begin position="165"/>
        <end position="180"/>
    </location>
</feature>
<dbReference type="GO" id="GO:0003682">
    <property type="term" value="F:chromatin binding"/>
    <property type="evidence" value="ECO:0007669"/>
    <property type="project" value="TreeGrafter"/>
</dbReference>
<dbReference type="PANTHER" id="PTHR12247:SF84">
    <property type="entry name" value="SEX COMB ON MIDLEG-LIKE PROTEIN 2"/>
    <property type="match status" value="1"/>
</dbReference>
<dbReference type="PANTHER" id="PTHR12247">
    <property type="entry name" value="POLYCOMB GROUP PROTEIN"/>
    <property type="match status" value="1"/>
</dbReference>
<proteinExistence type="inferred from homology"/>
<protein>
    <submittedName>
        <fullName evidence="10">Sex comb on midleg-like protein 1 isoform X1</fullName>
    </submittedName>
</protein>
<dbReference type="InterPro" id="IPR050548">
    <property type="entry name" value="PcG_chromatin_remod_factors"/>
</dbReference>
<dbReference type="CDD" id="cd09578">
    <property type="entry name" value="SAM_Scm"/>
    <property type="match status" value="1"/>
</dbReference>
<feature type="compositionally biased region" description="Low complexity" evidence="7">
    <location>
        <begin position="181"/>
        <end position="190"/>
    </location>
</feature>
<name>A0A6P6ESQ4_OCTDE</name>
<dbReference type="InterPro" id="IPR001660">
    <property type="entry name" value="SAM"/>
</dbReference>
<evidence type="ECO:0000259" key="8">
    <source>
        <dbReference type="SMART" id="SM00454"/>
    </source>
</evidence>
<keyword evidence="9" id="KW-1185">Reference proteome</keyword>
<dbReference type="GeneID" id="101580638"/>
<dbReference type="AlphaFoldDB" id="A0A6P6ESQ4"/>
<keyword evidence="6" id="KW-0539">Nucleus</keyword>
<evidence type="ECO:0000313" key="10">
    <source>
        <dbReference type="RefSeq" id="XP_023575311.1"/>
    </source>
</evidence>
<dbReference type="SUPFAM" id="SSF47769">
    <property type="entry name" value="SAM/Pointed domain"/>
    <property type="match status" value="1"/>
</dbReference>
<keyword evidence="3" id="KW-0678">Repressor</keyword>